<dbReference type="InterPro" id="IPR052781">
    <property type="entry name" value="Cys_protease_inhibitor_I42"/>
</dbReference>
<dbReference type="AlphaFoldDB" id="A0A258HCY5"/>
<evidence type="ECO:0000259" key="4">
    <source>
        <dbReference type="Pfam" id="PF09394"/>
    </source>
</evidence>
<evidence type="ECO:0000256" key="2">
    <source>
        <dbReference type="ARBA" id="ARBA00022704"/>
    </source>
</evidence>
<dbReference type="InterPro" id="IPR036331">
    <property type="entry name" value="Chagasin-like_sf"/>
</dbReference>
<dbReference type="InterPro" id="IPR018990">
    <property type="entry name" value="Prot_inh_I42_chagasin"/>
</dbReference>
<name>A0A258HCY5_9CAUL</name>
<dbReference type="Gene3D" id="2.60.40.2020">
    <property type="match status" value="1"/>
</dbReference>
<keyword evidence="1" id="KW-0646">Protease inhibitor</keyword>
<sequence>MTSMPSLMIASVLALAACNAGPGESSPAPAAATGDVLGVRDGRTTLAVGQTLLIELPSNSTTGYRWQVAETHDDLLLPGAPFGDEVTDPHPAGMVGVGGTTSWRFRTGRPGTATLTFTYRRSWETNAPAETATYRITVR</sequence>
<evidence type="ECO:0000256" key="1">
    <source>
        <dbReference type="ARBA" id="ARBA00022690"/>
    </source>
</evidence>
<dbReference type="SUPFAM" id="SSF141066">
    <property type="entry name" value="ICP-like"/>
    <property type="match status" value="1"/>
</dbReference>
<dbReference type="Proteomes" id="UP000216147">
    <property type="component" value="Unassembled WGS sequence"/>
</dbReference>
<dbReference type="Pfam" id="PF09394">
    <property type="entry name" value="Inhibitor_I42"/>
    <property type="match status" value="1"/>
</dbReference>
<organism evidence="5 6">
    <name type="scientific">Brevundimonas subvibrioides</name>
    <dbReference type="NCBI Taxonomy" id="74313"/>
    <lineage>
        <taxon>Bacteria</taxon>
        <taxon>Pseudomonadati</taxon>
        <taxon>Pseudomonadota</taxon>
        <taxon>Alphaproteobacteria</taxon>
        <taxon>Caulobacterales</taxon>
        <taxon>Caulobacteraceae</taxon>
        <taxon>Brevundimonas</taxon>
    </lineage>
</organism>
<dbReference type="EMBL" id="NCEQ01000019">
    <property type="protein sequence ID" value="OYX54841.1"/>
    <property type="molecule type" value="Genomic_DNA"/>
</dbReference>
<feature type="chain" id="PRO_5013282672" description="Proteinase inhibitor I42 chagasin domain-containing protein" evidence="3">
    <location>
        <begin position="17"/>
        <end position="139"/>
    </location>
</feature>
<feature type="domain" description="Proteinase inhibitor I42 chagasin" evidence="4">
    <location>
        <begin position="46"/>
        <end position="138"/>
    </location>
</feature>
<dbReference type="PANTHER" id="PTHR36530:SF1">
    <property type="entry name" value="AMOEBIASIN-1"/>
    <property type="match status" value="1"/>
</dbReference>
<dbReference type="GO" id="GO:0004869">
    <property type="term" value="F:cysteine-type endopeptidase inhibitor activity"/>
    <property type="evidence" value="ECO:0007669"/>
    <property type="project" value="UniProtKB-KW"/>
</dbReference>
<dbReference type="PANTHER" id="PTHR36530">
    <property type="entry name" value="INHIBITOR OF CYSTEINE PEPTIDASE"/>
    <property type="match status" value="1"/>
</dbReference>
<proteinExistence type="predicted"/>
<evidence type="ECO:0000256" key="3">
    <source>
        <dbReference type="SAM" id="SignalP"/>
    </source>
</evidence>
<evidence type="ECO:0000313" key="5">
    <source>
        <dbReference type="EMBL" id="OYX54841.1"/>
    </source>
</evidence>
<gene>
    <name evidence="5" type="ORF">B7Y86_15120</name>
</gene>
<keyword evidence="2" id="KW-0789">Thiol protease inhibitor</keyword>
<comment type="caution">
    <text evidence="5">The sequence shown here is derived from an EMBL/GenBank/DDBJ whole genome shotgun (WGS) entry which is preliminary data.</text>
</comment>
<feature type="signal peptide" evidence="3">
    <location>
        <begin position="1"/>
        <end position="16"/>
    </location>
</feature>
<protein>
    <recommendedName>
        <fullName evidence="4">Proteinase inhibitor I42 chagasin domain-containing protein</fullName>
    </recommendedName>
</protein>
<evidence type="ECO:0000313" key="6">
    <source>
        <dbReference type="Proteomes" id="UP000216147"/>
    </source>
</evidence>
<reference evidence="5 6" key="1">
    <citation type="submission" date="2017-03" db="EMBL/GenBank/DDBJ databases">
        <title>Lifting the veil on microbial sulfur biogeochemistry in mining wastewaters.</title>
        <authorList>
            <person name="Kantor R.S."/>
            <person name="Colenbrander Nelson T."/>
            <person name="Marshall S."/>
            <person name="Bennett D."/>
            <person name="Apte S."/>
            <person name="Camacho D."/>
            <person name="Thomas B.C."/>
            <person name="Warren L.A."/>
            <person name="Banfield J.F."/>
        </authorList>
    </citation>
    <scope>NUCLEOTIDE SEQUENCE [LARGE SCALE GENOMIC DNA]</scope>
    <source>
        <strain evidence="5">32-68-21</strain>
    </source>
</reference>
<accession>A0A258HCY5</accession>
<keyword evidence="3" id="KW-0732">Signal</keyword>